<evidence type="ECO:0000256" key="2">
    <source>
        <dbReference type="SAM" id="SignalP"/>
    </source>
</evidence>
<dbReference type="PROSITE" id="PS50983">
    <property type="entry name" value="FE_B12_PBP"/>
    <property type="match status" value="1"/>
</dbReference>
<organism evidence="4 5">
    <name type="scientific">Candidatus Limousia pullorum</name>
    <dbReference type="NCBI Taxonomy" id="2840860"/>
    <lineage>
        <taxon>Bacteria</taxon>
        <taxon>Bacillati</taxon>
        <taxon>Bacillota</taxon>
        <taxon>Clostridia</taxon>
        <taxon>Eubacteriales</taxon>
        <taxon>Oscillospiraceae</taxon>
        <taxon>Oscillospiraceae incertae sedis</taxon>
        <taxon>Candidatus Limousia</taxon>
    </lineage>
</organism>
<dbReference type="Pfam" id="PF01497">
    <property type="entry name" value="Peripla_BP_2"/>
    <property type="match status" value="1"/>
</dbReference>
<dbReference type="Proteomes" id="UP000824118">
    <property type="component" value="Unassembled WGS sequence"/>
</dbReference>
<name>A0A9D1LX95_9FIRM</name>
<dbReference type="Gene3D" id="3.40.50.1980">
    <property type="entry name" value="Nitrogenase molybdenum iron protein domain"/>
    <property type="match status" value="2"/>
</dbReference>
<dbReference type="SUPFAM" id="SSF53807">
    <property type="entry name" value="Helical backbone' metal receptor"/>
    <property type="match status" value="1"/>
</dbReference>
<feature type="domain" description="Fe/B12 periplasmic-binding" evidence="3">
    <location>
        <begin position="67"/>
        <end position="324"/>
    </location>
</feature>
<comment type="similarity">
    <text evidence="1">Belongs to the bacterial solute-binding protein 8 family.</text>
</comment>
<accession>A0A9D1LX95</accession>
<dbReference type="InterPro" id="IPR050902">
    <property type="entry name" value="ABC_Transporter_SBP"/>
</dbReference>
<dbReference type="EMBL" id="DVNG01000031">
    <property type="protein sequence ID" value="HIU49810.1"/>
    <property type="molecule type" value="Genomic_DNA"/>
</dbReference>
<dbReference type="PANTHER" id="PTHR30535">
    <property type="entry name" value="VITAMIN B12-BINDING PROTEIN"/>
    <property type="match status" value="1"/>
</dbReference>
<reference evidence="4" key="2">
    <citation type="journal article" date="2021" name="PeerJ">
        <title>Extensive microbial diversity within the chicken gut microbiome revealed by metagenomics and culture.</title>
        <authorList>
            <person name="Gilroy R."/>
            <person name="Ravi A."/>
            <person name="Getino M."/>
            <person name="Pursley I."/>
            <person name="Horton D.L."/>
            <person name="Alikhan N.F."/>
            <person name="Baker D."/>
            <person name="Gharbi K."/>
            <person name="Hall N."/>
            <person name="Watson M."/>
            <person name="Adriaenssens E.M."/>
            <person name="Foster-Nyarko E."/>
            <person name="Jarju S."/>
            <person name="Secka A."/>
            <person name="Antonio M."/>
            <person name="Oren A."/>
            <person name="Chaudhuri R.R."/>
            <person name="La Ragione R."/>
            <person name="Hildebrand F."/>
            <person name="Pallen M.J."/>
        </authorList>
    </citation>
    <scope>NUCLEOTIDE SEQUENCE</scope>
    <source>
        <strain evidence="4">ChiGjej1B1-1684</strain>
    </source>
</reference>
<dbReference type="Gene3D" id="1.20.58.2180">
    <property type="match status" value="1"/>
</dbReference>
<dbReference type="InterPro" id="IPR002491">
    <property type="entry name" value="ABC_transptr_periplasmic_BD"/>
</dbReference>
<dbReference type="PROSITE" id="PS51257">
    <property type="entry name" value="PROKAR_LIPOPROTEIN"/>
    <property type="match status" value="1"/>
</dbReference>
<dbReference type="AlphaFoldDB" id="A0A9D1LX95"/>
<evidence type="ECO:0000259" key="3">
    <source>
        <dbReference type="PROSITE" id="PS50983"/>
    </source>
</evidence>
<gene>
    <name evidence="4" type="ORF">IAD22_02185</name>
</gene>
<reference evidence="4" key="1">
    <citation type="submission" date="2020-10" db="EMBL/GenBank/DDBJ databases">
        <authorList>
            <person name="Gilroy R."/>
        </authorList>
    </citation>
    <scope>NUCLEOTIDE SEQUENCE</scope>
    <source>
        <strain evidence="4">ChiGjej1B1-1684</strain>
    </source>
</reference>
<keyword evidence="2" id="KW-0732">Signal</keyword>
<evidence type="ECO:0000256" key="1">
    <source>
        <dbReference type="ARBA" id="ARBA00008814"/>
    </source>
</evidence>
<evidence type="ECO:0000313" key="4">
    <source>
        <dbReference type="EMBL" id="HIU49810.1"/>
    </source>
</evidence>
<feature type="chain" id="PRO_5038910648" evidence="2">
    <location>
        <begin position="22"/>
        <end position="359"/>
    </location>
</feature>
<evidence type="ECO:0000313" key="5">
    <source>
        <dbReference type="Proteomes" id="UP000824118"/>
    </source>
</evidence>
<comment type="caution">
    <text evidence="4">The sequence shown here is derived from an EMBL/GenBank/DDBJ whole genome shotgun (WGS) entry which is preliminary data.</text>
</comment>
<dbReference type="PANTHER" id="PTHR30535:SF34">
    <property type="entry name" value="MOLYBDATE-BINDING PROTEIN MOLA"/>
    <property type="match status" value="1"/>
</dbReference>
<sequence>MKKKQTLAFLLALIMMFSVFAGCAGNNDTTTEEQTTAAQETTAETTGEITITDQIGREVTLEAPAEKIVSAYYLSSSLLIALGAEDKVVGIEMKADTRGLYKLAAPQFLDLPAVGSGKGINVEETAALEPDLVIIPKKLSDSVEQFEALNIPVVVIDPETLDSFLETVDILGKLTGCEEKAQSLIDDYNQVITEVSELTKDVENKPLVYIAGSDMLRTAGTGMYQNDLIEIAGGTNAAASIEDSAWVDITAEELLSWNPEKVYVVSYSDYTMDEFIAAYPQLTATQSPEENVKVFPGAIEPWDYPTASAPLGVLWLANDLHPELVSDEDLETRVSEFYKEYFDIDVTLEDVNNYETAAA</sequence>
<feature type="signal peptide" evidence="2">
    <location>
        <begin position="1"/>
        <end position="21"/>
    </location>
</feature>
<protein>
    <submittedName>
        <fullName evidence="4">ABC transporter substrate-binding protein</fullName>
    </submittedName>
</protein>
<proteinExistence type="inferred from homology"/>